<organism evidence="2 3">
    <name type="scientific">Chimaeribacter coloradensis</name>
    <dbReference type="NCBI Taxonomy" id="2060068"/>
    <lineage>
        <taxon>Bacteria</taxon>
        <taxon>Pseudomonadati</taxon>
        <taxon>Pseudomonadota</taxon>
        <taxon>Gammaproteobacteria</taxon>
        <taxon>Enterobacterales</taxon>
        <taxon>Yersiniaceae</taxon>
        <taxon>Chimaeribacter</taxon>
    </lineage>
</organism>
<protein>
    <submittedName>
        <fullName evidence="2">Uncharacterized protein</fullName>
    </submittedName>
</protein>
<proteinExistence type="predicted"/>
<feature type="region of interest" description="Disordered" evidence="1">
    <location>
        <begin position="1"/>
        <end position="78"/>
    </location>
</feature>
<dbReference type="Proteomes" id="UP000234503">
    <property type="component" value="Unassembled WGS sequence"/>
</dbReference>
<evidence type="ECO:0000313" key="3">
    <source>
        <dbReference type="Proteomes" id="UP000234503"/>
    </source>
</evidence>
<sequence>MPSPTAHPPATSPTPAPGTAPPVPTHSAGDRHRDVHRKDKAWLAGRMADRARHPAHSARPATSRRDLPLRVTHQDLPG</sequence>
<comment type="caution">
    <text evidence="2">The sequence shown here is derived from an EMBL/GenBank/DDBJ whole genome shotgun (WGS) entry which is preliminary data.</text>
</comment>
<feature type="compositionally biased region" description="Basic and acidic residues" evidence="1">
    <location>
        <begin position="28"/>
        <end position="52"/>
    </location>
</feature>
<dbReference type="AlphaFoldDB" id="A0A2N5DXR8"/>
<evidence type="ECO:0000313" key="2">
    <source>
        <dbReference type="EMBL" id="PLR32208.1"/>
    </source>
</evidence>
<accession>A0A2N5DXR8</accession>
<keyword evidence="3" id="KW-1185">Reference proteome</keyword>
<evidence type="ECO:0000256" key="1">
    <source>
        <dbReference type="SAM" id="MobiDB-lite"/>
    </source>
</evidence>
<gene>
    <name evidence="2" type="ORF">CYR32_15580</name>
</gene>
<dbReference type="EMBL" id="PJZH01000019">
    <property type="protein sequence ID" value="PLR32208.1"/>
    <property type="molecule type" value="Genomic_DNA"/>
</dbReference>
<name>A0A2N5DXR8_9GAMM</name>
<feature type="compositionally biased region" description="Pro residues" evidence="1">
    <location>
        <begin position="1"/>
        <end position="24"/>
    </location>
</feature>
<reference evidence="2 3" key="1">
    <citation type="submission" date="2017-12" db="EMBL/GenBank/DDBJ databases">
        <title>Characterization of six clinical isolates of Enterochimera gen. nov., a novel genus of the Yersiniaciae family and the three species Enterochimera arupensis sp. nov., Enterochimera coloradensis sp. nov, and Enterochimera californica sp. nov.</title>
        <authorList>
            <person name="Rossi A."/>
            <person name="Fisher M."/>
        </authorList>
    </citation>
    <scope>NUCLEOTIDE SEQUENCE [LARGE SCALE GENOMIC DNA]</scope>
    <source>
        <strain evidence="3">2016-Iso4</strain>
    </source>
</reference>